<comment type="caution">
    <text evidence="1">The sequence shown here is derived from an EMBL/GenBank/DDBJ whole genome shotgun (WGS) entry which is preliminary data.</text>
</comment>
<gene>
    <name evidence="1" type="ORF">Tsubulata_003038</name>
</gene>
<dbReference type="Gene3D" id="2.40.30.10">
    <property type="entry name" value="Translation factors"/>
    <property type="match status" value="1"/>
</dbReference>
<evidence type="ECO:0000313" key="1">
    <source>
        <dbReference type="EMBL" id="KAJ4841751.1"/>
    </source>
</evidence>
<dbReference type="Proteomes" id="UP001141552">
    <property type="component" value="Unassembled WGS sequence"/>
</dbReference>
<name>A0A9Q0G240_9ROSI</name>
<proteinExistence type="predicted"/>
<evidence type="ECO:0000313" key="2">
    <source>
        <dbReference type="Proteomes" id="UP001141552"/>
    </source>
</evidence>
<protein>
    <submittedName>
        <fullName evidence="1">Uncharacterized protein</fullName>
    </submittedName>
</protein>
<reference evidence="1" key="1">
    <citation type="submission" date="2022-02" db="EMBL/GenBank/DDBJ databases">
        <authorList>
            <person name="Henning P.M."/>
            <person name="McCubbin A.G."/>
            <person name="Shore J.S."/>
        </authorList>
    </citation>
    <scope>NUCLEOTIDE SEQUENCE</scope>
    <source>
        <strain evidence="1">F60SS</strain>
        <tissue evidence="1">Leaves</tissue>
    </source>
</reference>
<dbReference type="AlphaFoldDB" id="A0A9Q0G240"/>
<accession>A0A9Q0G240</accession>
<organism evidence="1 2">
    <name type="scientific">Turnera subulata</name>
    <dbReference type="NCBI Taxonomy" id="218843"/>
    <lineage>
        <taxon>Eukaryota</taxon>
        <taxon>Viridiplantae</taxon>
        <taxon>Streptophyta</taxon>
        <taxon>Embryophyta</taxon>
        <taxon>Tracheophyta</taxon>
        <taxon>Spermatophyta</taxon>
        <taxon>Magnoliopsida</taxon>
        <taxon>eudicotyledons</taxon>
        <taxon>Gunneridae</taxon>
        <taxon>Pentapetalae</taxon>
        <taxon>rosids</taxon>
        <taxon>fabids</taxon>
        <taxon>Malpighiales</taxon>
        <taxon>Passifloraceae</taxon>
        <taxon>Turnera</taxon>
    </lineage>
</organism>
<keyword evidence="2" id="KW-1185">Reference proteome</keyword>
<sequence length="251" mass="27587">MSYSSSDVETGLLVHPYRPALPQPRWWNVLSWFRSAAAPAGGANTTPAASKDVQETFAGRLEPSIDALEGSIVKLKSDRAKVSADVDAVLKSVKDSVPSLGLVNTILSGATYKYAPCELAWAIEILFGLNSLTFIPYFTISLTKICEVNYEIAIYTRDWRVVVDRIDALIDATPSGVNEHPNSVIDELRVQLHRLDGAKRFVPVGLGDDDQSIEDNFSAWVNVAVQRELHKPESDRSCIHLEFDISGTGIE</sequence>
<reference evidence="1" key="2">
    <citation type="journal article" date="2023" name="Plants (Basel)">
        <title>Annotation of the Turnera subulata (Passifloraceae) Draft Genome Reveals the S-Locus Evolved after the Divergence of Turneroideae from Passifloroideae in a Stepwise Manner.</title>
        <authorList>
            <person name="Henning P.M."/>
            <person name="Roalson E.H."/>
            <person name="Mir W."/>
            <person name="McCubbin A.G."/>
            <person name="Shore J.S."/>
        </authorList>
    </citation>
    <scope>NUCLEOTIDE SEQUENCE</scope>
    <source>
        <strain evidence="1">F60SS</strain>
    </source>
</reference>
<dbReference type="EMBL" id="JAKUCV010002707">
    <property type="protein sequence ID" value="KAJ4841751.1"/>
    <property type="molecule type" value="Genomic_DNA"/>
</dbReference>
<dbReference type="OrthoDB" id="1939620at2759"/>